<dbReference type="InterPro" id="IPR006675">
    <property type="entry name" value="HDIG_dom"/>
</dbReference>
<dbReference type="AlphaFoldDB" id="A0A9D1S9A9"/>
<dbReference type="Gene3D" id="1.10.3210.10">
    <property type="entry name" value="Hypothetical protein af1432"/>
    <property type="match status" value="1"/>
</dbReference>
<accession>A0A9D1S9A9</accession>
<dbReference type="Pfam" id="PF01966">
    <property type="entry name" value="HD"/>
    <property type="match status" value="1"/>
</dbReference>
<sequence length="184" mass="21084">MNIDQAYSILKKYITQESLQKHCIAVSATMKHFAQLNHEDVERWQIVGLLHDIDYEKYPEEHCVKCVEILKSEGVEEDMIHSIQSHGYGLVQNEVEPKLFMEKILYTIDELTGLVIAAALMQPSKKLEDLTLKSLKKKWKSKSFAAKVDRELIAKGAEMAELELDYVLEQTLIALQDAHEELGL</sequence>
<reference evidence="2" key="2">
    <citation type="journal article" date="2021" name="PeerJ">
        <title>Extensive microbial diversity within the chicken gut microbiome revealed by metagenomics and culture.</title>
        <authorList>
            <person name="Gilroy R."/>
            <person name="Ravi A."/>
            <person name="Getino M."/>
            <person name="Pursley I."/>
            <person name="Horton D.L."/>
            <person name="Alikhan N.F."/>
            <person name="Baker D."/>
            <person name="Gharbi K."/>
            <person name="Hall N."/>
            <person name="Watson M."/>
            <person name="Adriaenssens E.M."/>
            <person name="Foster-Nyarko E."/>
            <person name="Jarju S."/>
            <person name="Secka A."/>
            <person name="Antonio M."/>
            <person name="Oren A."/>
            <person name="Chaudhuri R.R."/>
            <person name="La Ragione R."/>
            <person name="Hildebrand F."/>
            <person name="Pallen M.J."/>
        </authorList>
    </citation>
    <scope>NUCLEOTIDE SEQUENCE</scope>
    <source>
        <strain evidence="2">CHK195-15760</strain>
    </source>
</reference>
<dbReference type="Proteomes" id="UP000824093">
    <property type="component" value="Unassembled WGS sequence"/>
</dbReference>
<reference evidence="2" key="1">
    <citation type="submission" date="2020-10" db="EMBL/GenBank/DDBJ databases">
        <authorList>
            <person name="Gilroy R."/>
        </authorList>
    </citation>
    <scope>NUCLEOTIDE SEQUENCE</scope>
    <source>
        <strain evidence="2">CHK195-15760</strain>
    </source>
</reference>
<dbReference type="EMBL" id="DVNH01000042">
    <property type="protein sequence ID" value="HIU52054.1"/>
    <property type="molecule type" value="Genomic_DNA"/>
</dbReference>
<dbReference type="SUPFAM" id="SSF109604">
    <property type="entry name" value="HD-domain/PDEase-like"/>
    <property type="match status" value="1"/>
</dbReference>
<evidence type="ECO:0000259" key="1">
    <source>
        <dbReference type="Pfam" id="PF01966"/>
    </source>
</evidence>
<dbReference type="NCBIfam" id="TIGR00277">
    <property type="entry name" value="HDIG"/>
    <property type="match status" value="1"/>
</dbReference>
<comment type="caution">
    <text evidence="2">The sequence shown here is derived from an EMBL/GenBank/DDBJ whole genome shotgun (WGS) entry which is preliminary data.</text>
</comment>
<dbReference type="InterPro" id="IPR006674">
    <property type="entry name" value="HD_domain"/>
</dbReference>
<organism evidence="2 3">
    <name type="scientific">Candidatus Merdicola faecigallinarum</name>
    <dbReference type="NCBI Taxonomy" id="2840862"/>
    <lineage>
        <taxon>Bacteria</taxon>
        <taxon>Bacillati</taxon>
        <taxon>Bacillota</taxon>
        <taxon>Clostridia</taxon>
        <taxon>Candidatus Merdicola</taxon>
    </lineage>
</organism>
<protein>
    <submittedName>
        <fullName evidence="2">HDIG domain-containing protein</fullName>
    </submittedName>
</protein>
<dbReference type="PANTHER" id="PTHR38659:SF2">
    <property type="entry name" value="HDIG DOMAIN PROTEIN"/>
    <property type="match status" value="1"/>
</dbReference>
<gene>
    <name evidence="2" type="ORF">IAB70_05510</name>
</gene>
<evidence type="ECO:0000313" key="3">
    <source>
        <dbReference type="Proteomes" id="UP000824093"/>
    </source>
</evidence>
<proteinExistence type="predicted"/>
<evidence type="ECO:0000313" key="2">
    <source>
        <dbReference type="EMBL" id="HIU52054.1"/>
    </source>
</evidence>
<feature type="domain" description="HD" evidence="1">
    <location>
        <begin position="21"/>
        <end position="111"/>
    </location>
</feature>
<name>A0A9D1S9A9_9FIRM</name>
<dbReference type="PANTHER" id="PTHR38659">
    <property type="entry name" value="METAL-DEPENDENT PHOSPHOHYDROLASE"/>
    <property type="match status" value="1"/>
</dbReference>